<gene>
    <name evidence="4" type="ORF">TKK_009057</name>
</gene>
<dbReference type="PANTHER" id="PTHR24189">
    <property type="entry name" value="MYOTROPHIN"/>
    <property type="match status" value="1"/>
</dbReference>
<feature type="repeat" description="ANK" evidence="3">
    <location>
        <begin position="239"/>
        <end position="271"/>
    </location>
</feature>
<sequence length="485" mass="56003">MSQENQRCANELGEKVDPEIDEKSHEFLRQLYSFISDYEGQLPNLRDIFRPVAIEWLLTESIKKNGMDLEPVVNFLINTGYKDEPDVGDDGKPLSRRTTPLHHAVRRSKYWIIPDPFKIYDRFDVNYTDDYGYTHFHIACEYGRDEIVVKKFLDHGQDPNCIVPKIGDSPLHLALRAENKELAILLLRNGADPNLANSKRETSLHGISELYFYEDIAKVFFEISDENHLYLQVNARDSNGDTPLHIAMQSSHEKMIELLLRNGADPNMVNNEGSTPLHFFIVTPSPFGKEELLKTFFRINGELNRPVQVDAKDKLGRTPLQLAVIMKIFPQHTFFKNSANFEKHWVNNVEFATKAKEMMITSSLSLRELVQLRPKEAAKLLTLEDYYKFERSNELANLSEKHYKACSVNLSEKLSRGFFRRWSLDPFMELTHYQLPILCCEIIIDKLMNQGLYNICLAAAGQTCDDGLVINNIVNFFQSKLIKFK</sequence>
<dbReference type="InterPro" id="IPR002110">
    <property type="entry name" value="Ankyrin_rpt"/>
</dbReference>
<dbReference type="SUPFAM" id="SSF48403">
    <property type="entry name" value="Ankyrin repeat"/>
    <property type="match status" value="1"/>
</dbReference>
<dbReference type="SMART" id="SM00248">
    <property type="entry name" value="ANK"/>
    <property type="match status" value="4"/>
</dbReference>
<dbReference type="PRINTS" id="PR01415">
    <property type="entry name" value="ANKYRIN"/>
</dbReference>
<dbReference type="PANTHER" id="PTHR24189:SF72">
    <property type="entry name" value="ANKYRIN REPEAT-CONTAINING DOMAIN-CONTAINING PROTEIN"/>
    <property type="match status" value="1"/>
</dbReference>
<feature type="repeat" description="ANK" evidence="3">
    <location>
        <begin position="166"/>
        <end position="198"/>
    </location>
</feature>
<keyword evidence="2 3" id="KW-0040">ANK repeat</keyword>
<evidence type="ECO:0000256" key="1">
    <source>
        <dbReference type="ARBA" id="ARBA00022737"/>
    </source>
</evidence>
<dbReference type="PROSITE" id="PS50297">
    <property type="entry name" value="ANK_REP_REGION"/>
    <property type="match status" value="3"/>
</dbReference>
<accession>A0ABD2WWK9</accession>
<dbReference type="PROSITE" id="PS50088">
    <property type="entry name" value="ANK_REPEAT"/>
    <property type="match status" value="3"/>
</dbReference>
<comment type="caution">
    <text evidence="4">The sequence shown here is derived from an EMBL/GenBank/DDBJ whole genome shotgun (WGS) entry which is preliminary data.</text>
</comment>
<protein>
    <submittedName>
        <fullName evidence="4">Uncharacterized protein</fullName>
    </submittedName>
</protein>
<keyword evidence="1" id="KW-0677">Repeat</keyword>
<dbReference type="Proteomes" id="UP001627154">
    <property type="component" value="Unassembled WGS sequence"/>
</dbReference>
<dbReference type="InterPro" id="IPR036770">
    <property type="entry name" value="Ankyrin_rpt-contain_sf"/>
</dbReference>
<evidence type="ECO:0000256" key="3">
    <source>
        <dbReference type="PROSITE-ProRule" id="PRU00023"/>
    </source>
</evidence>
<dbReference type="InterPro" id="IPR050745">
    <property type="entry name" value="Multifunctional_regulatory"/>
</dbReference>
<feature type="repeat" description="ANK" evidence="3">
    <location>
        <begin position="131"/>
        <end position="160"/>
    </location>
</feature>
<dbReference type="Pfam" id="PF00023">
    <property type="entry name" value="Ank"/>
    <property type="match status" value="1"/>
</dbReference>
<keyword evidence="5" id="KW-1185">Reference proteome</keyword>
<proteinExistence type="predicted"/>
<dbReference type="AlphaFoldDB" id="A0ABD2WWK9"/>
<evidence type="ECO:0000256" key="2">
    <source>
        <dbReference type="ARBA" id="ARBA00023043"/>
    </source>
</evidence>
<name>A0ABD2WWK9_9HYME</name>
<dbReference type="EMBL" id="JBJJXI010000067">
    <property type="protein sequence ID" value="KAL3397019.1"/>
    <property type="molecule type" value="Genomic_DNA"/>
</dbReference>
<evidence type="ECO:0000313" key="5">
    <source>
        <dbReference type="Proteomes" id="UP001627154"/>
    </source>
</evidence>
<dbReference type="Pfam" id="PF12796">
    <property type="entry name" value="Ank_2"/>
    <property type="match status" value="1"/>
</dbReference>
<dbReference type="Gene3D" id="1.25.40.20">
    <property type="entry name" value="Ankyrin repeat-containing domain"/>
    <property type="match status" value="2"/>
</dbReference>
<evidence type="ECO:0000313" key="4">
    <source>
        <dbReference type="EMBL" id="KAL3397019.1"/>
    </source>
</evidence>
<organism evidence="4 5">
    <name type="scientific">Trichogramma kaykai</name>
    <dbReference type="NCBI Taxonomy" id="54128"/>
    <lineage>
        <taxon>Eukaryota</taxon>
        <taxon>Metazoa</taxon>
        <taxon>Ecdysozoa</taxon>
        <taxon>Arthropoda</taxon>
        <taxon>Hexapoda</taxon>
        <taxon>Insecta</taxon>
        <taxon>Pterygota</taxon>
        <taxon>Neoptera</taxon>
        <taxon>Endopterygota</taxon>
        <taxon>Hymenoptera</taxon>
        <taxon>Apocrita</taxon>
        <taxon>Proctotrupomorpha</taxon>
        <taxon>Chalcidoidea</taxon>
        <taxon>Trichogrammatidae</taxon>
        <taxon>Trichogramma</taxon>
    </lineage>
</organism>
<reference evidence="4 5" key="1">
    <citation type="journal article" date="2024" name="bioRxiv">
        <title>A reference genome for Trichogramma kaykai: A tiny desert-dwelling parasitoid wasp with competing sex-ratio distorters.</title>
        <authorList>
            <person name="Culotta J."/>
            <person name="Lindsey A.R."/>
        </authorList>
    </citation>
    <scope>NUCLEOTIDE SEQUENCE [LARGE SCALE GENOMIC DNA]</scope>
    <source>
        <strain evidence="4 5">KSX58</strain>
    </source>
</reference>